<evidence type="ECO:0000256" key="4">
    <source>
        <dbReference type="ARBA" id="ARBA00023139"/>
    </source>
</evidence>
<protein>
    <recommendedName>
        <fullName evidence="6">Lipoprotein</fullName>
    </recommendedName>
</protein>
<evidence type="ECO:0000256" key="8">
    <source>
        <dbReference type="SAM" id="SignalP"/>
    </source>
</evidence>
<keyword evidence="5 6" id="KW-0449">Lipoprotein</keyword>
<evidence type="ECO:0000256" key="5">
    <source>
        <dbReference type="ARBA" id="ARBA00023288"/>
    </source>
</evidence>
<sequence>MKKLLALVTFALVLILAACGGGNESEDGADNGSSEGTEETNEITVGASSVPHAEILEEAQPLLEEQGVTLHIEEYQDYILPNDDLDNGTLDANYFQHIPYLNQTVEDTGYEIESIGAIHVEPMGVYSKGIASVDDIADGTEVILSNSVSDHGRILTLFEREGLITLDESVEKSAATIDDIVENPKNLVFSPDYDPALLPELYNSEEDVLAVINTNYAIGIGLNPLEDALFVEDEETDYLNVIAVRSEDADKEALKKLVEVLKSEEIQNFMMENYDGAVLPVEGEK</sequence>
<evidence type="ECO:0000313" key="10">
    <source>
        <dbReference type="Proteomes" id="UP000285456"/>
    </source>
</evidence>
<dbReference type="Gene3D" id="3.40.190.10">
    <property type="entry name" value="Periplasmic binding protein-like II"/>
    <property type="match status" value="2"/>
</dbReference>
<evidence type="ECO:0000256" key="1">
    <source>
        <dbReference type="ARBA" id="ARBA00004635"/>
    </source>
</evidence>
<evidence type="ECO:0000256" key="6">
    <source>
        <dbReference type="PIRNR" id="PIRNR002854"/>
    </source>
</evidence>
<dbReference type="PIRSF" id="PIRSF002854">
    <property type="entry name" value="MetQ"/>
    <property type="match status" value="1"/>
</dbReference>
<dbReference type="PANTHER" id="PTHR30429">
    <property type="entry name" value="D-METHIONINE-BINDING LIPOPROTEIN METQ"/>
    <property type="match status" value="1"/>
</dbReference>
<feature type="lipid moiety-binding region" description="S-diacylglycerol cysteine" evidence="7">
    <location>
        <position position="19"/>
    </location>
</feature>
<dbReference type="GO" id="GO:0016020">
    <property type="term" value="C:membrane"/>
    <property type="evidence" value="ECO:0007669"/>
    <property type="project" value="UniProtKB-SubCell"/>
</dbReference>
<keyword evidence="4" id="KW-0564">Palmitate</keyword>
<dbReference type="EMBL" id="QWEH01000002">
    <property type="protein sequence ID" value="RHW34525.1"/>
    <property type="molecule type" value="Genomic_DNA"/>
</dbReference>
<keyword evidence="10" id="KW-1185">Reference proteome</keyword>
<comment type="caution">
    <text evidence="9">The sequence shown here is derived from an EMBL/GenBank/DDBJ whole genome shotgun (WGS) entry which is preliminary data.</text>
</comment>
<evidence type="ECO:0000256" key="2">
    <source>
        <dbReference type="ARBA" id="ARBA00022729"/>
    </source>
</evidence>
<organism evidence="9 10">
    <name type="scientific">Oceanobacillus profundus</name>
    <dbReference type="NCBI Taxonomy" id="372463"/>
    <lineage>
        <taxon>Bacteria</taxon>
        <taxon>Bacillati</taxon>
        <taxon>Bacillota</taxon>
        <taxon>Bacilli</taxon>
        <taxon>Bacillales</taxon>
        <taxon>Bacillaceae</taxon>
        <taxon>Oceanobacillus</taxon>
    </lineage>
</organism>
<feature type="signal peptide" evidence="8">
    <location>
        <begin position="1"/>
        <end position="20"/>
    </location>
</feature>
<gene>
    <name evidence="9" type="ORF">D1B32_05020</name>
</gene>
<dbReference type="AlphaFoldDB" id="A0A417YMI9"/>
<evidence type="ECO:0000256" key="3">
    <source>
        <dbReference type="ARBA" id="ARBA00023136"/>
    </source>
</evidence>
<dbReference type="SUPFAM" id="SSF53850">
    <property type="entry name" value="Periplasmic binding protein-like II"/>
    <property type="match status" value="1"/>
</dbReference>
<dbReference type="Pfam" id="PF03180">
    <property type="entry name" value="Lipoprotein_9"/>
    <property type="match status" value="1"/>
</dbReference>
<dbReference type="PANTHER" id="PTHR30429:SF0">
    <property type="entry name" value="METHIONINE-BINDING LIPOPROTEIN METQ"/>
    <property type="match status" value="1"/>
</dbReference>
<dbReference type="OrthoDB" id="9812878at2"/>
<name>A0A417YMI9_9BACI</name>
<comment type="subcellular location">
    <subcellularLocation>
        <location evidence="1">Membrane</location>
        <topology evidence="1">Lipid-anchor</topology>
    </subcellularLocation>
</comment>
<keyword evidence="2 8" id="KW-0732">Signal</keyword>
<evidence type="ECO:0000256" key="7">
    <source>
        <dbReference type="PIRSR" id="PIRSR002854-1"/>
    </source>
</evidence>
<reference evidence="9 10" key="1">
    <citation type="journal article" date="2007" name="Int. J. Syst. Evol. Microbiol.">
        <title>Oceanobacillus profundus sp. nov., isolated from a deep-sea sediment core.</title>
        <authorList>
            <person name="Kim Y.G."/>
            <person name="Choi D.H."/>
            <person name="Hyun S."/>
            <person name="Cho B.C."/>
        </authorList>
    </citation>
    <scope>NUCLEOTIDE SEQUENCE [LARGE SCALE GENOMIC DNA]</scope>
    <source>
        <strain evidence="9 10">DSM 18246</strain>
    </source>
</reference>
<dbReference type="PROSITE" id="PS51257">
    <property type="entry name" value="PROKAR_LIPOPROTEIN"/>
    <property type="match status" value="1"/>
</dbReference>
<keyword evidence="3" id="KW-0472">Membrane</keyword>
<proteinExistence type="inferred from homology"/>
<accession>A0A417YMI9</accession>
<dbReference type="InterPro" id="IPR004872">
    <property type="entry name" value="Lipoprotein_NlpA"/>
</dbReference>
<evidence type="ECO:0000313" key="9">
    <source>
        <dbReference type="EMBL" id="RHW34525.1"/>
    </source>
</evidence>
<feature type="chain" id="PRO_5039298666" description="Lipoprotein" evidence="8">
    <location>
        <begin position="21"/>
        <end position="285"/>
    </location>
</feature>
<dbReference type="RefSeq" id="WP_095309328.1">
    <property type="nucleotide sequence ID" value="NZ_JAMAWL010000009.1"/>
</dbReference>
<dbReference type="Proteomes" id="UP000285456">
    <property type="component" value="Unassembled WGS sequence"/>
</dbReference>
<comment type="similarity">
    <text evidence="6">Belongs to the nlpA lipoprotein family.</text>
</comment>